<dbReference type="AlphaFoldDB" id="A0A7T8BA06"/>
<proteinExistence type="predicted"/>
<dbReference type="PANTHER" id="PTHR48081">
    <property type="entry name" value="AB HYDROLASE SUPERFAMILY PROTEIN C4A8.06C"/>
    <property type="match status" value="1"/>
</dbReference>
<dbReference type="InterPro" id="IPR029058">
    <property type="entry name" value="AB_hydrolase_fold"/>
</dbReference>
<keyword evidence="2" id="KW-0472">Membrane</keyword>
<accession>A0A7T8BA06</accession>
<dbReference type="KEGG" id="bhc:JFL75_04430"/>
<keyword evidence="1 4" id="KW-0378">Hydrolase</keyword>
<name>A0A7T8BA06_9SPIR</name>
<evidence type="ECO:0000313" key="5">
    <source>
        <dbReference type="Proteomes" id="UP000595917"/>
    </source>
</evidence>
<evidence type="ECO:0000256" key="2">
    <source>
        <dbReference type="SAM" id="Phobius"/>
    </source>
</evidence>
<feature type="domain" description="BD-FAE-like" evidence="3">
    <location>
        <begin position="88"/>
        <end position="287"/>
    </location>
</feature>
<keyword evidence="2" id="KW-1133">Transmembrane helix</keyword>
<keyword evidence="2" id="KW-0812">Transmembrane</keyword>
<gene>
    <name evidence="4" type="ORF">JFL75_04430</name>
</gene>
<evidence type="ECO:0000259" key="3">
    <source>
        <dbReference type="Pfam" id="PF20434"/>
    </source>
</evidence>
<dbReference type="InterPro" id="IPR049492">
    <property type="entry name" value="BD-FAE-like_dom"/>
</dbReference>
<dbReference type="Gene3D" id="3.40.50.1820">
    <property type="entry name" value="alpha/beta hydrolase"/>
    <property type="match status" value="1"/>
</dbReference>
<sequence length="348" mass="37712">MYTNFQDSKNPRKRILKKAAAILILIFIAVAAGLALLSMSPRPAVMVMRFYLDRNSRRRADAQEKYVPGNIPVRRNIRYEPGCEDTILDVYFPPGAEAAGGAYPAVVWVHGGAWISGSKNTVSNYAKLFAARGYTVAAVGYSTAPEASYPTPVKQLNAALAFLTEFAEEFHIDPEFIVIAGDSAGAQIGAQFACILTNPAYAELLGISPLVRREQIAGMILHCGAYDFTLIEPGGFLAGMTRKVLWAYLGTRDFSSDPDFFAALSVTNHVTADFPPSLITAGNRDPLAVHSYVLADTLERQGAAVETLFFSGNQKPPAGHEYQFKLGTGAAQEALTASFAFLETLKRN</sequence>
<evidence type="ECO:0000256" key="1">
    <source>
        <dbReference type="ARBA" id="ARBA00022801"/>
    </source>
</evidence>
<reference evidence="4" key="1">
    <citation type="submission" date="2021-01" db="EMBL/GenBank/DDBJ databases">
        <title>Description of Breznakiella homolactica.</title>
        <authorList>
            <person name="Song Y."/>
            <person name="Brune A."/>
        </authorList>
    </citation>
    <scope>NUCLEOTIDE SEQUENCE</scope>
    <source>
        <strain evidence="4">RmG30</strain>
    </source>
</reference>
<keyword evidence="5" id="KW-1185">Reference proteome</keyword>
<feature type="transmembrane region" description="Helical" evidence="2">
    <location>
        <begin position="20"/>
        <end position="39"/>
    </location>
</feature>
<protein>
    <submittedName>
        <fullName evidence="4">Alpha/beta hydrolase</fullName>
    </submittedName>
</protein>
<evidence type="ECO:0000313" key="4">
    <source>
        <dbReference type="EMBL" id="QQO10174.1"/>
    </source>
</evidence>
<dbReference type="SUPFAM" id="SSF53474">
    <property type="entry name" value="alpha/beta-Hydrolases"/>
    <property type="match status" value="1"/>
</dbReference>
<dbReference type="Pfam" id="PF20434">
    <property type="entry name" value="BD-FAE"/>
    <property type="match status" value="1"/>
</dbReference>
<organism evidence="4 5">
    <name type="scientific">Breznakiella homolactica</name>
    <dbReference type="NCBI Taxonomy" id="2798577"/>
    <lineage>
        <taxon>Bacteria</taxon>
        <taxon>Pseudomonadati</taxon>
        <taxon>Spirochaetota</taxon>
        <taxon>Spirochaetia</taxon>
        <taxon>Spirochaetales</taxon>
        <taxon>Breznakiellaceae</taxon>
        <taxon>Breznakiella</taxon>
    </lineage>
</organism>
<dbReference type="Proteomes" id="UP000595917">
    <property type="component" value="Chromosome"/>
</dbReference>
<dbReference type="RefSeq" id="WP_215627478.1">
    <property type="nucleotide sequence ID" value="NZ_CP067089.2"/>
</dbReference>
<dbReference type="GO" id="GO:0016787">
    <property type="term" value="F:hydrolase activity"/>
    <property type="evidence" value="ECO:0007669"/>
    <property type="project" value="UniProtKB-KW"/>
</dbReference>
<dbReference type="EMBL" id="CP067089">
    <property type="protein sequence ID" value="QQO10174.1"/>
    <property type="molecule type" value="Genomic_DNA"/>
</dbReference>
<dbReference type="InterPro" id="IPR050300">
    <property type="entry name" value="GDXG_lipolytic_enzyme"/>
</dbReference>